<feature type="coiled-coil region" evidence="1">
    <location>
        <begin position="111"/>
        <end position="138"/>
    </location>
</feature>
<dbReference type="Proteomes" id="UP001189429">
    <property type="component" value="Unassembled WGS sequence"/>
</dbReference>
<protein>
    <submittedName>
        <fullName evidence="2">Uncharacterized protein</fullName>
    </submittedName>
</protein>
<feature type="non-terminal residue" evidence="2">
    <location>
        <position position="1"/>
    </location>
</feature>
<keyword evidence="1" id="KW-0175">Coiled coil</keyword>
<keyword evidence="3" id="KW-1185">Reference proteome</keyword>
<comment type="caution">
    <text evidence="2">The sequence shown here is derived from an EMBL/GenBank/DDBJ whole genome shotgun (WGS) entry which is preliminary data.</text>
</comment>
<name>A0ABN9V1W9_9DINO</name>
<organism evidence="2 3">
    <name type="scientific">Prorocentrum cordatum</name>
    <dbReference type="NCBI Taxonomy" id="2364126"/>
    <lineage>
        <taxon>Eukaryota</taxon>
        <taxon>Sar</taxon>
        <taxon>Alveolata</taxon>
        <taxon>Dinophyceae</taxon>
        <taxon>Prorocentrales</taxon>
        <taxon>Prorocentraceae</taxon>
        <taxon>Prorocentrum</taxon>
    </lineage>
</organism>
<evidence type="ECO:0000313" key="3">
    <source>
        <dbReference type="Proteomes" id="UP001189429"/>
    </source>
</evidence>
<sequence length="209" mass="23239">VHHLDDGSSASEDSVDARRFVQVPVLMVSFLQQLAQPQWGLAAVPPHLAPPVMPPPPPSEVVLQDLFNTQIDVASTKLQAVCNETLKKAQDDFQSSMRMCLKQILATNARVDQHSHTIADIQRRQNDQEREQDRIRDTVARMERTIALVEAQASAFDTAKLAQWERQAEPTLFTIGAPSAIAPLEVRRAVQAWVTESGLTMDQIELDGQ</sequence>
<feature type="non-terminal residue" evidence="2">
    <location>
        <position position="209"/>
    </location>
</feature>
<accession>A0ABN9V1W9</accession>
<gene>
    <name evidence="2" type="ORF">PCOR1329_LOCUS53838</name>
</gene>
<reference evidence="2" key="1">
    <citation type="submission" date="2023-10" db="EMBL/GenBank/DDBJ databases">
        <authorList>
            <person name="Chen Y."/>
            <person name="Shah S."/>
            <person name="Dougan E. K."/>
            <person name="Thang M."/>
            <person name="Chan C."/>
        </authorList>
    </citation>
    <scope>NUCLEOTIDE SEQUENCE [LARGE SCALE GENOMIC DNA]</scope>
</reference>
<proteinExistence type="predicted"/>
<dbReference type="EMBL" id="CAUYUJ010016566">
    <property type="protein sequence ID" value="CAK0866729.1"/>
    <property type="molecule type" value="Genomic_DNA"/>
</dbReference>
<evidence type="ECO:0000313" key="2">
    <source>
        <dbReference type="EMBL" id="CAK0866729.1"/>
    </source>
</evidence>
<evidence type="ECO:0000256" key="1">
    <source>
        <dbReference type="SAM" id="Coils"/>
    </source>
</evidence>